<protein>
    <submittedName>
        <fullName evidence="1">Uncharacterized protein</fullName>
    </submittedName>
</protein>
<evidence type="ECO:0000313" key="1">
    <source>
        <dbReference type="EMBL" id="KAJ5514279.1"/>
    </source>
</evidence>
<reference evidence="1" key="2">
    <citation type="journal article" date="2023" name="IMA Fungus">
        <title>Comparative genomic study of the Penicillium genus elucidates a diverse pangenome and 15 lateral gene transfer events.</title>
        <authorList>
            <person name="Petersen C."/>
            <person name="Sorensen T."/>
            <person name="Nielsen M.R."/>
            <person name="Sondergaard T.E."/>
            <person name="Sorensen J.L."/>
            <person name="Fitzpatrick D.A."/>
            <person name="Frisvad J.C."/>
            <person name="Nielsen K.L."/>
        </authorList>
    </citation>
    <scope>NUCLEOTIDE SEQUENCE</scope>
    <source>
        <strain evidence="1">IBT 29495</strain>
    </source>
</reference>
<dbReference type="AlphaFoldDB" id="A0A9X0CA90"/>
<dbReference type="Proteomes" id="UP001149954">
    <property type="component" value="Unassembled WGS sequence"/>
</dbReference>
<sequence>MPGKGINLKRAKAATPSEYLDNMNPKYLECFWDRGDWSEAHGDNKGTTHGAYTLMSMMTSTKIPEYLIQVVRLKKPWLSFTLPGSPNKDGSTNPPTSQEVIDALAIELRKIGK</sequence>
<gene>
    <name evidence="1" type="ORF">N7463_003831</name>
</gene>
<organism evidence="1 2">
    <name type="scientific">Penicillium fimorum</name>
    <dbReference type="NCBI Taxonomy" id="1882269"/>
    <lineage>
        <taxon>Eukaryota</taxon>
        <taxon>Fungi</taxon>
        <taxon>Dikarya</taxon>
        <taxon>Ascomycota</taxon>
        <taxon>Pezizomycotina</taxon>
        <taxon>Eurotiomycetes</taxon>
        <taxon>Eurotiomycetidae</taxon>
        <taxon>Eurotiales</taxon>
        <taxon>Aspergillaceae</taxon>
        <taxon>Penicillium</taxon>
    </lineage>
</organism>
<dbReference type="OrthoDB" id="4293734at2759"/>
<accession>A0A9X0CA90</accession>
<evidence type="ECO:0000313" key="2">
    <source>
        <dbReference type="Proteomes" id="UP001149954"/>
    </source>
</evidence>
<keyword evidence="2" id="KW-1185">Reference proteome</keyword>
<dbReference type="EMBL" id="JAPWDS010000002">
    <property type="protein sequence ID" value="KAJ5514279.1"/>
    <property type="molecule type" value="Genomic_DNA"/>
</dbReference>
<reference evidence="1" key="1">
    <citation type="submission" date="2022-12" db="EMBL/GenBank/DDBJ databases">
        <authorList>
            <person name="Petersen C."/>
        </authorList>
    </citation>
    <scope>NUCLEOTIDE SEQUENCE</scope>
    <source>
        <strain evidence="1">IBT 29495</strain>
    </source>
</reference>
<comment type="caution">
    <text evidence="1">The sequence shown here is derived from an EMBL/GenBank/DDBJ whole genome shotgun (WGS) entry which is preliminary data.</text>
</comment>
<name>A0A9X0CA90_9EURO</name>
<proteinExistence type="predicted"/>